<keyword evidence="3" id="KW-1185">Reference proteome</keyword>
<dbReference type="InterPro" id="IPR006938">
    <property type="entry name" value="DUF624"/>
</dbReference>
<dbReference type="OrthoDB" id="2182676at2"/>
<evidence type="ECO:0000256" key="1">
    <source>
        <dbReference type="SAM" id="Phobius"/>
    </source>
</evidence>
<gene>
    <name evidence="2" type="ORF">EV207_11091</name>
</gene>
<feature type="transmembrane region" description="Helical" evidence="1">
    <location>
        <begin position="12"/>
        <end position="45"/>
    </location>
</feature>
<feature type="transmembrane region" description="Helical" evidence="1">
    <location>
        <begin position="175"/>
        <end position="194"/>
    </location>
</feature>
<accession>A0A4R2P3W5</accession>
<protein>
    <submittedName>
        <fullName evidence="2">Putative membrane protein YesL</fullName>
    </submittedName>
</protein>
<evidence type="ECO:0000313" key="2">
    <source>
        <dbReference type="EMBL" id="TCP29470.1"/>
    </source>
</evidence>
<comment type="caution">
    <text evidence="2">The sequence shown here is derived from an EMBL/GenBank/DDBJ whole genome shotgun (WGS) entry which is preliminary data.</text>
</comment>
<feature type="transmembrane region" description="Helical" evidence="1">
    <location>
        <begin position="150"/>
        <end position="169"/>
    </location>
</feature>
<proteinExistence type="predicted"/>
<feature type="transmembrane region" description="Helical" evidence="1">
    <location>
        <begin position="102"/>
        <end position="129"/>
    </location>
</feature>
<dbReference type="AlphaFoldDB" id="A0A4R2P3W5"/>
<keyword evidence="1" id="KW-0472">Membrane</keyword>
<evidence type="ECO:0000313" key="3">
    <source>
        <dbReference type="Proteomes" id="UP000295416"/>
    </source>
</evidence>
<keyword evidence="1" id="KW-0812">Transmembrane</keyword>
<organism evidence="2 3">
    <name type="scientific">Scopulibacillus darangshiensis</name>
    <dbReference type="NCBI Taxonomy" id="442528"/>
    <lineage>
        <taxon>Bacteria</taxon>
        <taxon>Bacillati</taxon>
        <taxon>Bacillota</taxon>
        <taxon>Bacilli</taxon>
        <taxon>Bacillales</taxon>
        <taxon>Sporolactobacillaceae</taxon>
        <taxon>Scopulibacillus</taxon>
    </lineage>
</organism>
<dbReference type="EMBL" id="SLXK01000010">
    <property type="protein sequence ID" value="TCP29470.1"/>
    <property type="molecule type" value="Genomic_DNA"/>
</dbReference>
<name>A0A4R2P3W5_9BACL</name>
<dbReference type="Pfam" id="PF04854">
    <property type="entry name" value="DUF624"/>
    <property type="match status" value="1"/>
</dbReference>
<dbReference type="Proteomes" id="UP000295416">
    <property type="component" value="Unassembled WGS sequence"/>
</dbReference>
<keyword evidence="1" id="KW-1133">Transmembrane helix</keyword>
<sequence length="195" mass="22581">MNWGYYKKGMDWIGLIIWMNVLWLALSLAIITFVPSTFAMFSILLKCKKGMDHHEVNASLFWREFTKYLKVWKVYIFSAIILVFGAILYVDYKIITMYHSPFLLVLGYALVTFFILYFMASLYAIPILVHYNYSIPKTFMLSVLSIIRQPVKSIIMMVCILAIALLLLYFTGFAIMIFGALIAYTICSIINPLLN</sequence>
<dbReference type="RefSeq" id="WP_132745826.1">
    <property type="nucleotide sequence ID" value="NZ_SLXK01000010.1"/>
</dbReference>
<feature type="transmembrane region" description="Helical" evidence="1">
    <location>
        <begin position="71"/>
        <end position="90"/>
    </location>
</feature>
<reference evidence="2 3" key="1">
    <citation type="submission" date="2019-03" db="EMBL/GenBank/DDBJ databases">
        <title>Genomic Encyclopedia of Type Strains, Phase IV (KMG-IV): sequencing the most valuable type-strain genomes for metagenomic binning, comparative biology and taxonomic classification.</title>
        <authorList>
            <person name="Goeker M."/>
        </authorList>
    </citation>
    <scope>NUCLEOTIDE SEQUENCE [LARGE SCALE GENOMIC DNA]</scope>
    <source>
        <strain evidence="2 3">DSM 19377</strain>
    </source>
</reference>